<dbReference type="RefSeq" id="WP_136336831.1">
    <property type="nucleotide sequence ID" value="NZ_QXMP01000011.1"/>
</dbReference>
<accession>A0A4S3LYV1</accession>
<evidence type="ECO:0000256" key="6">
    <source>
        <dbReference type="ARBA" id="ARBA00023114"/>
    </source>
</evidence>
<dbReference type="GO" id="GO:0006811">
    <property type="term" value="P:monoatomic ion transport"/>
    <property type="evidence" value="ECO:0007669"/>
    <property type="project" value="UniProtKB-KW"/>
</dbReference>
<dbReference type="GO" id="GO:0015288">
    <property type="term" value="F:porin activity"/>
    <property type="evidence" value="ECO:0007669"/>
    <property type="project" value="UniProtKB-KW"/>
</dbReference>
<evidence type="ECO:0000256" key="10">
    <source>
        <dbReference type="SAM" id="SignalP"/>
    </source>
</evidence>
<dbReference type="Gene3D" id="3.30.1330.60">
    <property type="entry name" value="OmpA-like domain"/>
    <property type="match status" value="1"/>
</dbReference>
<evidence type="ECO:0000256" key="3">
    <source>
        <dbReference type="ARBA" id="ARBA00022452"/>
    </source>
</evidence>
<sequence length="366" mass="41212">MRTSRSLILAFFLITLGAFSQTNGNFWQVGVGYNFVDDSGPGLNDYFNFKEIWHAVPYPSRLTIGYYTQSGFGYEVIGTYNEYDAGKIVDGGVLPFDQTYVAVDGKLSYDLNKLVGQTGWFDPYLMTGAGYTWIGAVDRATFNAGGGFNLWFTENFGFNLNSMGKWGLFTDRGTNHVQHSLGLIFKFGKEDEPFIEEIPDTLPTPTENEVVEEESQVEVHKVPTQDTIVPPPPVAPQKSEAELRREQMLTDLKVLPKVYFAFNSSYLTPDDKAIVDQLVAFMKEYAEATIEVQAHADARGTDKYNTWLAERRANRIVDYVIAKGIAANRISGKGFGENKILNHCTNDVTCSEQEHRENRRTNYELN</sequence>
<dbReference type="InterPro" id="IPR036737">
    <property type="entry name" value="OmpA-like_sf"/>
</dbReference>
<evidence type="ECO:0000313" key="13">
    <source>
        <dbReference type="Proteomes" id="UP000305939"/>
    </source>
</evidence>
<protein>
    <submittedName>
        <fullName evidence="12">OmpA family protein</fullName>
    </submittedName>
</protein>
<keyword evidence="5" id="KW-0406">Ion transport</keyword>
<dbReference type="InterPro" id="IPR006664">
    <property type="entry name" value="OMP_bac"/>
</dbReference>
<dbReference type="Pfam" id="PF00691">
    <property type="entry name" value="OmpA"/>
    <property type="match status" value="1"/>
</dbReference>
<dbReference type="CDD" id="cd07185">
    <property type="entry name" value="OmpA_C-like"/>
    <property type="match status" value="1"/>
</dbReference>
<evidence type="ECO:0000256" key="8">
    <source>
        <dbReference type="ARBA" id="ARBA00023237"/>
    </source>
</evidence>
<keyword evidence="4" id="KW-0812">Transmembrane</keyword>
<dbReference type="PANTHER" id="PTHR30329:SF21">
    <property type="entry name" value="LIPOPROTEIN YIAD-RELATED"/>
    <property type="match status" value="1"/>
</dbReference>
<keyword evidence="2" id="KW-0813">Transport</keyword>
<feature type="signal peptide" evidence="10">
    <location>
        <begin position="1"/>
        <end position="20"/>
    </location>
</feature>
<dbReference type="Proteomes" id="UP000305939">
    <property type="component" value="Unassembled WGS sequence"/>
</dbReference>
<dbReference type="PRINTS" id="PR01021">
    <property type="entry name" value="OMPADOMAIN"/>
</dbReference>
<comment type="subcellular location">
    <subcellularLocation>
        <location evidence="1">Cell outer membrane</location>
        <topology evidence="1">Multi-pass membrane protein</topology>
    </subcellularLocation>
</comment>
<dbReference type="SUPFAM" id="SSF56925">
    <property type="entry name" value="OMPA-like"/>
    <property type="match status" value="1"/>
</dbReference>
<proteinExistence type="predicted"/>
<dbReference type="InterPro" id="IPR050330">
    <property type="entry name" value="Bact_OuterMem_StrucFunc"/>
</dbReference>
<keyword evidence="10" id="KW-0732">Signal</keyword>
<keyword evidence="3" id="KW-1134">Transmembrane beta strand</keyword>
<evidence type="ECO:0000256" key="7">
    <source>
        <dbReference type="ARBA" id="ARBA00023136"/>
    </source>
</evidence>
<dbReference type="GO" id="GO:0046930">
    <property type="term" value="C:pore complex"/>
    <property type="evidence" value="ECO:0007669"/>
    <property type="project" value="UniProtKB-KW"/>
</dbReference>
<dbReference type="OrthoDB" id="9782229at2"/>
<dbReference type="PROSITE" id="PS51123">
    <property type="entry name" value="OMPA_2"/>
    <property type="match status" value="1"/>
</dbReference>
<dbReference type="PANTHER" id="PTHR30329">
    <property type="entry name" value="STATOR ELEMENT OF FLAGELLAR MOTOR COMPLEX"/>
    <property type="match status" value="1"/>
</dbReference>
<feature type="chain" id="PRO_5020585832" evidence="10">
    <location>
        <begin position="21"/>
        <end position="366"/>
    </location>
</feature>
<dbReference type="GO" id="GO:0009279">
    <property type="term" value="C:cell outer membrane"/>
    <property type="evidence" value="ECO:0007669"/>
    <property type="project" value="UniProtKB-SubCell"/>
</dbReference>
<keyword evidence="6" id="KW-0626">Porin</keyword>
<dbReference type="SUPFAM" id="SSF103088">
    <property type="entry name" value="OmpA-like"/>
    <property type="match status" value="1"/>
</dbReference>
<evidence type="ECO:0000259" key="11">
    <source>
        <dbReference type="PROSITE" id="PS51123"/>
    </source>
</evidence>
<dbReference type="InterPro" id="IPR006665">
    <property type="entry name" value="OmpA-like"/>
</dbReference>
<keyword evidence="8" id="KW-0998">Cell outer membrane</keyword>
<evidence type="ECO:0000313" key="12">
    <source>
        <dbReference type="EMBL" id="THD66762.1"/>
    </source>
</evidence>
<evidence type="ECO:0000256" key="5">
    <source>
        <dbReference type="ARBA" id="ARBA00023065"/>
    </source>
</evidence>
<reference evidence="12 13" key="1">
    <citation type="submission" date="2019-04" db="EMBL/GenBank/DDBJ databases">
        <title>Draft genome sequence of Robertkochia marina CC-AMO-30D.</title>
        <authorList>
            <person name="Hameed A."/>
            <person name="Lin S.-Y."/>
            <person name="Shahina M."/>
            <person name="Lai W.-A."/>
            <person name="Young C.-C."/>
        </authorList>
    </citation>
    <scope>NUCLEOTIDE SEQUENCE [LARGE SCALE GENOMIC DNA]</scope>
    <source>
        <strain evidence="12 13">CC-AMO-30D</strain>
    </source>
</reference>
<name>A0A4S3LYV1_9FLAO</name>
<keyword evidence="13" id="KW-1185">Reference proteome</keyword>
<evidence type="ECO:0000256" key="2">
    <source>
        <dbReference type="ARBA" id="ARBA00022448"/>
    </source>
</evidence>
<keyword evidence="7 9" id="KW-0472">Membrane</keyword>
<comment type="caution">
    <text evidence="12">The sequence shown here is derived from an EMBL/GenBank/DDBJ whole genome shotgun (WGS) entry which is preliminary data.</text>
</comment>
<feature type="domain" description="OmpA-like" evidence="11">
    <location>
        <begin position="247"/>
        <end position="366"/>
    </location>
</feature>
<evidence type="ECO:0000256" key="9">
    <source>
        <dbReference type="PROSITE-ProRule" id="PRU00473"/>
    </source>
</evidence>
<organism evidence="12 13">
    <name type="scientific">Robertkochia marina</name>
    <dbReference type="NCBI Taxonomy" id="1227945"/>
    <lineage>
        <taxon>Bacteria</taxon>
        <taxon>Pseudomonadati</taxon>
        <taxon>Bacteroidota</taxon>
        <taxon>Flavobacteriia</taxon>
        <taxon>Flavobacteriales</taxon>
        <taxon>Flavobacteriaceae</taxon>
        <taxon>Robertkochia</taxon>
    </lineage>
</organism>
<evidence type="ECO:0000256" key="4">
    <source>
        <dbReference type="ARBA" id="ARBA00022692"/>
    </source>
</evidence>
<dbReference type="InterPro" id="IPR011250">
    <property type="entry name" value="OMP/PagP_B-barrel"/>
</dbReference>
<gene>
    <name evidence="12" type="ORF">E7Z59_13365</name>
</gene>
<dbReference type="AlphaFoldDB" id="A0A4S3LYV1"/>
<dbReference type="EMBL" id="SSMC01000003">
    <property type="protein sequence ID" value="THD66762.1"/>
    <property type="molecule type" value="Genomic_DNA"/>
</dbReference>
<evidence type="ECO:0000256" key="1">
    <source>
        <dbReference type="ARBA" id="ARBA00004571"/>
    </source>
</evidence>